<dbReference type="EMBL" id="MAAO01000006">
    <property type="protein sequence ID" value="OUR96594.1"/>
    <property type="molecule type" value="Genomic_DNA"/>
</dbReference>
<evidence type="ECO:0000256" key="1">
    <source>
        <dbReference type="SAM" id="SignalP"/>
    </source>
</evidence>
<dbReference type="Gene3D" id="2.40.128.110">
    <property type="entry name" value="Lipid/polyisoprenoid-binding, YceI-like"/>
    <property type="match status" value="1"/>
</dbReference>
<dbReference type="Proteomes" id="UP000196531">
    <property type="component" value="Unassembled WGS sequence"/>
</dbReference>
<gene>
    <name evidence="3" type="ORF">A9Q84_09615</name>
</gene>
<dbReference type="InterPro" id="IPR036761">
    <property type="entry name" value="TTHA0802/YceI-like_sf"/>
</dbReference>
<dbReference type="InterPro" id="IPR007372">
    <property type="entry name" value="Lipid/polyisoprenoid-bd_YceI"/>
</dbReference>
<dbReference type="AlphaFoldDB" id="A0A1Y5F720"/>
<name>A0A1Y5F720_9BACT</name>
<evidence type="ECO:0000259" key="2">
    <source>
        <dbReference type="Pfam" id="PF04264"/>
    </source>
</evidence>
<dbReference type="Pfam" id="PF04264">
    <property type="entry name" value="YceI"/>
    <property type="match status" value="1"/>
</dbReference>
<sequence>MKFLISFLLLQSITFAACLETTTKDIQVKWTAFKTPEKVGVGGTFKKVKFASKLKGDSITSVIKKAKFSIDSSSVFTKNSARDMKISKFFFKPMMDGAKIEGEVVSMNAKKVVVLFKMNKKSVKVPLNYTVSNNELKASGTLDVLDFSLNSQLAALNKACFAKHKGKTWSDVDVVLMAKFKKCK</sequence>
<comment type="caution">
    <text evidence="3">The sequence shown here is derived from an EMBL/GenBank/DDBJ whole genome shotgun (WGS) entry which is preliminary data.</text>
</comment>
<dbReference type="PROSITE" id="PS51257">
    <property type="entry name" value="PROKAR_LIPOPROTEIN"/>
    <property type="match status" value="1"/>
</dbReference>
<reference evidence="4" key="1">
    <citation type="journal article" date="2017" name="Proc. Natl. Acad. Sci. U.S.A.">
        <title>Simulation of Deepwater Horizon oil plume reveals substrate specialization within a complex community of hydrocarbon-degraders.</title>
        <authorList>
            <person name="Hu P."/>
            <person name="Dubinsky E.A."/>
            <person name="Probst A.J."/>
            <person name="Wang J."/>
            <person name="Sieber C.M.K."/>
            <person name="Tom L.M."/>
            <person name="Gardinali P."/>
            <person name="Banfield J.F."/>
            <person name="Atlas R.M."/>
            <person name="Andersen G.L."/>
        </authorList>
    </citation>
    <scope>NUCLEOTIDE SEQUENCE [LARGE SCALE GENOMIC DNA]</scope>
</reference>
<organism evidence="3 4">
    <name type="scientific">Halobacteriovorax marinus</name>
    <dbReference type="NCBI Taxonomy" id="97084"/>
    <lineage>
        <taxon>Bacteria</taxon>
        <taxon>Pseudomonadati</taxon>
        <taxon>Bdellovibrionota</taxon>
        <taxon>Bacteriovoracia</taxon>
        <taxon>Bacteriovoracales</taxon>
        <taxon>Halobacteriovoraceae</taxon>
        <taxon>Halobacteriovorax</taxon>
    </lineage>
</organism>
<evidence type="ECO:0000313" key="3">
    <source>
        <dbReference type="EMBL" id="OUR96594.1"/>
    </source>
</evidence>
<protein>
    <recommendedName>
        <fullName evidence="2">Lipid/polyisoprenoid-binding YceI-like domain-containing protein</fullName>
    </recommendedName>
</protein>
<keyword evidence="1" id="KW-0732">Signal</keyword>
<proteinExistence type="predicted"/>
<feature type="chain" id="PRO_5012486617" description="Lipid/polyisoprenoid-binding YceI-like domain-containing protein" evidence="1">
    <location>
        <begin position="17"/>
        <end position="184"/>
    </location>
</feature>
<feature type="domain" description="Lipid/polyisoprenoid-binding YceI-like" evidence="2">
    <location>
        <begin position="28"/>
        <end position="152"/>
    </location>
</feature>
<feature type="signal peptide" evidence="1">
    <location>
        <begin position="1"/>
        <end position="16"/>
    </location>
</feature>
<accession>A0A1Y5F720</accession>
<evidence type="ECO:0000313" key="4">
    <source>
        <dbReference type="Proteomes" id="UP000196531"/>
    </source>
</evidence>